<sequence>MIHRTRTLLCAAVLAIACSGCNYVLMAGYLIGGPPSVEPDFDAATGESLTDYEATAAVVCFAPVELQWDFDDVDKEIAEHLAHRLAFHKIAVRNPDRVHEWLDRNPDWDKPEEIGQAMDVTYVIYIDLSRFSLYEENASHLYRGRAEAVISVVKMDGDGHGEKIFSKDLTSKYPLAVPRSTSVESYAQFKKNYLDRLSEEIGRMFYEYYTQDDLDQVN</sequence>
<dbReference type="AlphaFoldDB" id="A0A517QZF7"/>
<evidence type="ECO:0008006" key="3">
    <source>
        <dbReference type="Google" id="ProtNLM"/>
    </source>
</evidence>
<organism evidence="1 2">
    <name type="scientific">Stratiformator vulcanicus</name>
    <dbReference type="NCBI Taxonomy" id="2527980"/>
    <lineage>
        <taxon>Bacteria</taxon>
        <taxon>Pseudomonadati</taxon>
        <taxon>Planctomycetota</taxon>
        <taxon>Planctomycetia</taxon>
        <taxon>Planctomycetales</taxon>
        <taxon>Planctomycetaceae</taxon>
        <taxon>Stratiformator</taxon>
    </lineage>
</organism>
<dbReference type="PROSITE" id="PS51257">
    <property type="entry name" value="PROKAR_LIPOPROTEIN"/>
    <property type="match status" value="1"/>
</dbReference>
<accession>A0A517QZF7</accession>
<evidence type="ECO:0000313" key="1">
    <source>
        <dbReference type="EMBL" id="QDT36930.1"/>
    </source>
</evidence>
<evidence type="ECO:0000313" key="2">
    <source>
        <dbReference type="Proteomes" id="UP000317318"/>
    </source>
</evidence>
<dbReference type="Proteomes" id="UP000317318">
    <property type="component" value="Chromosome"/>
</dbReference>
<dbReference type="KEGG" id="svp:Pan189_12940"/>
<gene>
    <name evidence="1" type="ORF">Pan189_12940</name>
</gene>
<reference evidence="1 2" key="1">
    <citation type="submission" date="2019-02" db="EMBL/GenBank/DDBJ databases">
        <title>Deep-cultivation of Planctomycetes and their phenomic and genomic characterization uncovers novel biology.</title>
        <authorList>
            <person name="Wiegand S."/>
            <person name="Jogler M."/>
            <person name="Boedeker C."/>
            <person name="Pinto D."/>
            <person name="Vollmers J."/>
            <person name="Rivas-Marin E."/>
            <person name="Kohn T."/>
            <person name="Peeters S.H."/>
            <person name="Heuer A."/>
            <person name="Rast P."/>
            <person name="Oberbeckmann S."/>
            <person name="Bunk B."/>
            <person name="Jeske O."/>
            <person name="Meyerdierks A."/>
            <person name="Storesund J.E."/>
            <person name="Kallscheuer N."/>
            <person name="Luecker S."/>
            <person name="Lage O.M."/>
            <person name="Pohl T."/>
            <person name="Merkel B.J."/>
            <person name="Hornburger P."/>
            <person name="Mueller R.-W."/>
            <person name="Bruemmer F."/>
            <person name="Labrenz M."/>
            <person name="Spormann A.M."/>
            <person name="Op den Camp H."/>
            <person name="Overmann J."/>
            <person name="Amann R."/>
            <person name="Jetten M.S.M."/>
            <person name="Mascher T."/>
            <person name="Medema M.H."/>
            <person name="Devos D.P."/>
            <person name="Kaster A.-K."/>
            <person name="Ovreas L."/>
            <person name="Rohde M."/>
            <person name="Galperin M.Y."/>
            <person name="Jogler C."/>
        </authorList>
    </citation>
    <scope>NUCLEOTIDE SEQUENCE [LARGE SCALE GENOMIC DNA]</scope>
    <source>
        <strain evidence="1 2">Pan189</strain>
    </source>
</reference>
<dbReference type="EMBL" id="CP036268">
    <property type="protein sequence ID" value="QDT36930.1"/>
    <property type="molecule type" value="Genomic_DNA"/>
</dbReference>
<dbReference type="RefSeq" id="WP_145363088.1">
    <property type="nucleotide sequence ID" value="NZ_CP036268.1"/>
</dbReference>
<protein>
    <recommendedName>
        <fullName evidence="3">Lipoprotein</fullName>
    </recommendedName>
</protein>
<name>A0A517QZF7_9PLAN</name>
<keyword evidence="2" id="KW-1185">Reference proteome</keyword>
<proteinExistence type="predicted"/>
<dbReference type="OrthoDB" id="251209at2"/>